<dbReference type="EMBL" id="JBDIME010000013">
    <property type="protein sequence ID" value="MEN2790906.1"/>
    <property type="molecule type" value="Genomic_DNA"/>
</dbReference>
<sequence length="95" mass="9660">MDDIDAWLGTAAARTAAPLSTSAVEALDRRIGSEADPASFVSRRDGRRAMVTAAIAALVGFAGSGTIASEAFAQPRATWVAAPSPSSPFGLLVGR</sequence>
<proteinExistence type="predicted"/>
<protein>
    <submittedName>
        <fullName evidence="1">CnrY/NccY family anti-sigma factor</fullName>
    </submittedName>
</protein>
<keyword evidence="2" id="KW-1185">Reference proteome</keyword>
<evidence type="ECO:0000313" key="1">
    <source>
        <dbReference type="EMBL" id="MEN2790906.1"/>
    </source>
</evidence>
<comment type="caution">
    <text evidence="1">The sequence shown here is derived from an EMBL/GenBank/DDBJ whole genome shotgun (WGS) entry which is preliminary data.</text>
</comment>
<dbReference type="RefSeq" id="WP_343892816.1">
    <property type="nucleotide sequence ID" value="NZ_BAAAEH010000065.1"/>
</dbReference>
<name>A0ABU9Y526_9SPHN</name>
<gene>
    <name evidence="1" type="ORF">ABC974_14795</name>
</gene>
<dbReference type="Pfam" id="PF17524">
    <property type="entry name" value="CnrY"/>
    <property type="match status" value="1"/>
</dbReference>
<dbReference type="InterPro" id="IPR035230">
    <property type="entry name" value="CnrY"/>
</dbReference>
<reference evidence="1 2" key="1">
    <citation type="submission" date="2024-05" db="EMBL/GenBank/DDBJ databases">
        <authorList>
            <person name="Liu Q."/>
            <person name="Xin Y.-H."/>
        </authorList>
    </citation>
    <scope>NUCLEOTIDE SEQUENCE [LARGE SCALE GENOMIC DNA]</scope>
    <source>
        <strain evidence="1 2">CGMCC 1.10181</strain>
    </source>
</reference>
<organism evidence="1 2">
    <name type="scientific">Sphingomonas oligophenolica</name>
    <dbReference type="NCBI Taxonomy" id="301154"/>
    <lineage>
        <taxon>Bacteria</taxon>
        <taxon>Pseudomonadati</taxon>
        <taxon>Pseudomonadota</taxon>
        <taxon>Alphaproteobacteria</taxon>
        <taxon>Sphingomonadales</taxon>
        <taxon>Sphingomonadaceae</taxon>
        <taxon>Sphingomonas</taxon>
    </lineage>
</organism>
<dbReference type="Proteomes" id="UP001419910">
    <property type="component" value="Unassembled WGS sequence"/>
</dbReference>
<dbReference type="NCBIfam" id="NF033790">
    <property type="entry name" value="CnrY_NccY_antiS"/>
    <property type="match status" value="1"/>
</dbReference>
<evidence type="ECO:0000313" key="2">
    <source>
        <dbReference type="Proteomes" id="UP001419910"/>
    </source>
</evidence>
<accession>A0ABU9Y526</accession>